<feature type="transmembrane region" description="Helical" evidence="1">
    <location>
        <begin position="25"/>
        <end position="44"/>
    </location>
</feature>
<reference evidence="2 3" key="1">
    <citation type="submission" date="2023-09" db="EMBL/GenBank/DDBJ databases">
        <authorList>
            <person name="Rey-Velasco X."/>
        </authorList>
    </citation>
    <scope>NUCLEOTIDE SEQUENCE [LARGE SCALE GENOMIC DNA]</scope>
    <source>
        <strain evidence="2 3">W409</strain>
    </source>
</reference>
<dbReference type="RefSeq" id="WP_311362654.1">
    <property type="nucleotide sequence ID" value="NZ_JAVRIE010000006.1"/>
</dbReference>
<protein>
    <submittedName>
        <fullName evidence="2">DUF3570 domain-containing protein</fullName>
    </submittedName>
</protein>
<keyword evidence="1" id="KW-1133">Transmembrane helix</keyword>
<evidence type="ECO:0000313" key="2">
    <source>
        <dbReference type="EMBL" id="MDT0583837.1"/>
    </source>
</evidence>
<evidence type="ECO:0000256" key="1">
    <source>
        <dbReference type="SAM" id="Phobius"/>
    </source>
</evidence>
<accession>A0AAW8R5Y4</accession>
<keyword evidence="3" id="KW-1185">Reference proteome</keyword>
<name>A0AAW8R5Y4_9ALTE</name>
<evidence type="ECO:0000313" key="3">
    <source>
        <dbReference type="Proteomes" id="UP001249020"/>
    </source>
</evidence>
<dbReference type="Proteomes" id="UP001249020">
    <property type="component" value="Unassembled WGS sequence"/>
</dbReference>
<dbReference type="Pfam" id="PF12094">
    <property type="entry name" value="DUF3570"/>
    <property type="match status" value="1"/>
</dbReference>
<sequence length="403" mass="45423">MVAQVVVVVATSTDTAKAIRQNLKLIKVCLVTLALIVSSIVVSVTNAAVLPTERADVLYHAYEGDGVTIDGPSVLLRKNIGGKVSVSANYYVDTVSGASIDVRSTASPYKEVRKEKTVGVDFLHNKTLLSTSFTNSSENDFEANSVYVGISQDFFGDLSTITLSYSKGWDVVGRRGDESFEEEADRQKFGFGFSQVATKSLIVGFNVEHISDEGYLNNPYRAVRFLDSSTDRGFSFATESYPRTRSSTAYSVNANYYLPYRAAVYGDARTYSDTWGIQAKNFRIGYIQPYKDEWLFEFFVRYYEQDKADFYQDLFSRPNEFNFMARDKEMSTYNGITAGISVAYEWQFSQTAIFKKSAVHFEWDYMKFAYDDFRDATAEAPVGEEPLFGFSANVLRIFASVWY</sequence>
<keyword evidence="1" id="KW-0472">Membrane</keyword>
<organism evidence="2 3">
    <name type="scientific">Brumicola blandensis</name>
    <dbReference type="NCBI Taxonomy" id="3075611"/>
    <lineage>
        <taxon>Bacteria</taxon>
        <taxon>Pseudomonadati</taxon>
        <taxon>Pseudomonadota</taxon>
        <taxon>Gammaproteobacteria</taxon>
        <taxon>Alteromonadales</taxon>
        <taxon>Alteromonadaceae</taxon>
        <taxon>Brumicola</taxon>
    </lineage>
</organism>
<keyword evidence="1" id="KW-0812">Transmembrane</keyword>
<comment type="caution">
    <text evidence="2">The sequence shown here is derived from an EMBL/GenBank/DDBJ whole genome shotgun (WGS) entry which is preliminary data.</text>
</comment>
<dbReference type="InterPro" id="IPR021953">
    <property type="entry name" value="DUF3570"/>
</dbReference>
<proteinExistence type="predicted"/>
<dbReference type="AlphaFoldDB" id="A0AAW8R5Y4"/>
<gene>
    <name evidence="2" type="ORF">RM544_14900</name>
</gene>
<dbReference type="EMBL" id="JAVRIE010000006">
    <property type="protein sequence ID" value="MDT0583837.1"/>
    <property type="molecule type" value="Genomic_DNA"/>
</dbReference>